<gene>
    <name evidence="3" type="ORF">SAMN05216386_2320</name>
</gene>
<keyword evidence="4" id="KW-1185">Reference proteome</keyword>
<feature type="region of interest" description="Disordered" evidence="1">
    <location>
        <begin position="31"/>
        <end position="52"/>
    </location>
</feature>
<evidence type="ECO:0000256" key="2">
    <source>
        <dbReference type="SAM" id="SignalP"/>
    </source>
</evidence>
<feature type="signal peptide" evidence="2">
    <location>
        <begin position="1"/>
        <end position="25"/>
    </location>
</feature>
<evidence type="ECO:0000256" key="1">
    <source>
        <dbReference type="SAM" id="MobiDB-lite"/>
    </source>
</evidence>
<dbReference type="AlphaFoldDB" id="A0A1I5DG14"/>
<dbReference type="SUPFAM" id="SSF48452">
    <property type="entry name" value="TPR-like"/>
    <property type="match status" value="2"/>
</dbReference>
<name>A0A1I5DG14_9PROT</name>
<evidence type="ECO:0000313" key="3">
    <source>
        <dbReference type="EMBL" id="SFN98130.1"/>
    </source>
</evidence>
<dbReference type="PANTHER" id="PTHR45588">
    <property type="entry name" value="TPR DOMAIN-CONTAINING PROTEIN"/>
    <property type="match status" value="1"/>
</dbReference>
<accession>A0A1I5DG14</accession>
<dbReference type="Proteomes" id="UP000183107">
    <property type="component" value="Unassembled WGS sequence"/>
</dbReference>
<dbReference type="EMBL" id="FOVJ01000005">
    <property type="protein sequence ID" value="SFN98130.1"/>
    <property type="molecule type" value="Genomic_DNA"/>
</dbReference>
<evidence type="ECO:0000313" key="4">
    <source>
        <dbReference type="Proteomes" id="UP000183107"/>
    </source>
</evidence>
<reference evidence="4" key="1">
    <citation type="submission" date="2016-10" db="EMBL/GenBank/DDBJ databases">
        <authorList>
            <person name="Varghese N."/>
        </authorList>
    </citation>
    <scope>NUCLEOTIDE SEQUENCE [LARGE SCALE GENOMIC DNA]</scope>
    <source>
        <strain evidence="4">Nsp8</strain>
    </source>
</reference>
<evidence type="ECO:0008006" key="5">
    <source>
        <dbReference type="Google" id="ProtNLM"/>
    </source>
</evidence>
<dbReference type="InterPro" id="IPR011990">
    <property type="entry name" value="TPR-like_helical_dom_sf"/>
</dbReference>
<dbReference type="RefSeq" id="WP_256208581.1">
    <property type="nucleotide sequence ID" value="NZ_FOVJ01000005.1"/>
</dbReference>
<organism evidence="3 4">
    <name type="scientific">Nitrosospira briensis</name>
    <dbReference type="NCBI Taxonomy" id="35799"/>
    <lineage>
        <taxon>Bacteria</taxon>
        <taxon>Pseudomonadati</taxon>
        <taxon>Pseudomonadota</taxon>
        <taxon>Betaproteobacteria</taxon>
        <taxon>Nitrosomonadales</taxon>
        <taxon>Nitrosomonadaceae</taxon>
        <taxon>Nitrosospira</taxon>
    </lineage>
</organism>
<dbReference type="Gene3D" id="1.25.40.10">
    <property type="entry name" value="Tetratricopeptide repeat domain"/>
    <property type="match status" value="2"/>
</dbReference>
<dbReference type="PANTHER" id="PTHR45588:SF1">
    <property type="entry name" value="WW DOMAIN-CONTAINING PROTEIN"/>
    <property type="match status" value="1"/>
</dbReference>
<protein>
    <recommendedName>
        <fullName evidence="5">Tetratricopeptide repeat-containing protein</fullName>
    </recommendedName>
</protein>
<keyword evidence="2" id="KW-0732">Signal</keyword>
<feature type="chain" id="PRO_5010162425" description="Tetratricopeptide repeat-containing protein" evidence="2">
    <location>
        <begin position="26"/>
        <end position="597"/>
    </location>
</feature>
<sequence length="597" mass="66081">MQTRILHSMTIGLALAAGISTLADAEEPASAIGGGAHKHHTQPSRSGSDNQQIAPKLLNLGSHTFPVSTRNSLAQQYINQGVNLSYAFNHAEAGRAFNEAARLDPSLAMAYWGQALVLGPNINAAMKPEDELPALELVRKAASLAGKSSPREQALIHALEKRYSGNAENRKANDKAYADAMRDAHQRFPDDPDVAMLYVEAMMDTKPWGYWMNDGYPLEGTAEIVGVTEEVMRRYPRHPGAVHFYIHLIEPTNMPERAEKAADTLLTLMPDAGHAVHMPSHIYLRIGRYADAIKSNQLAIAADKRYFGQRQAQGSESQEQELYPVIYFTHNMHFLWAAATADGQSRTAIESARKVASVIDDVVLKEVPPTAIFRVVPYWALARFGKWNELLQEPAPSTTNAFVKGGWHYARGLAFAATRQLQKAEQELMALREVLKDPSLDGPLLSLNTGRSVLRIGPEVLAGEIAVARGQFDTAVAHLDRAVRLEDALAYTEPPEWQAPSRLALGAILLESGHPAEAETVYWEELRRNRNNGWALFGLMQALRAQNKDGEAALVETRFKKAWARADVQLNASPSAVFQHCPKEWFRKQRINNKAQL</sequence>
<proteinExistence type="predicted"/>
<feature type="compositionally biased region" description="Polar residues" evidence="1">
    <location>
        <begin position="43"/>
        <end position="52"/>
    </location>
</feature>